<evidence type="ECO:0000256" key="1">
    <source>
        <dbReference type="ARBA" id="ARBA00010394"/>
    </source>
</evidence>
<dbReference type="SUPFAM" id="SSF48371">
    <property type="entry name" value="ARM repeat"/>
    <property type="match status" value="1"/>
</dbReference>
<dbReference type="SMART" id="SM00185">
    <property type="entry name" value="ARM"/>
    <property type="match status" value="4"/>
</dbReference>
<dbReference type="PANTHER" id="PTHR23316">
    <property type="entry name" value="IMPORTIN ALPHA"/>
    <property type="match status" value="1"/>
</dbReference>
<keyword evidence="3" id="KW-0653">Protein transport</keyword>
<evidence type="ECO:0000313" key="6">
    <source>
        <dbReference type="Proteomes" id="UP000091820"/>
    </source>
</evidence>
<reference evidence="5" key="2">
    <citation type="submission" date="2020-05" db="UniProtKB">
        <authorList>
            <consortium name="EnsemblMetazoa"/>
        </authorList>
    </citation>
    <scope>IDENTIFICATION</scope>
    <source>
        <strain evidence="5">IAEA</strain>
    </source>
</reference>
<dbReference type="STRING" id="37001.A0A1A9WDH4"/>
<keyword evidence="2" id="KW-0813">Transport</keyword>
<feature type="region of interest" description="Disordered" evidence="4">
    <location>
        <begin position="1"/>
        <end position="31"/>
    </location>
</feature>
<reference evidence="6" key="1">
    <citation type="submission" date="2014-03" db="EMBL/GenBank/DDBJ databases">
        <authorList>
            <person name="Aksoy S."/>
            <person name="Warren W."/>
            <person name="Wilson R.K."/>
        </authorList>
    </citation>
    <scope>NUCLEOTIDE SEQUENCE [LARGE SCALE GENOMIC DNA]</scope>
    <source>
        <strain evidence="6">IAEA</strain>
    </source>
</reference>
<proteinExistence type="inferred from homology"/>
<dbReference type="Gene3D" id="1.25.10.10">
    <property type="entry name" value="Leucine-rich Repeat Variant"/>
    <property type="match status" value="2"/>
</dbReference>
<dbReference type="VEuPathDB" id="VectorBase:GBRI015620"/>
<sequence>MDNFKRTNSCQQKLQHQQKVRRQQQKERREQEKQMVYDLQQYTEIFWNMRTPKQQFYAAHTFCNLLTSTKSPSIKELIASGVISMLVWCSSQTNCPRLKLQLLNVLYTTSTLSEEHRILIRQVGGTQELVTCLLHYKEVAICELTLRTIDSVAKNNSREYDLICGHDGISPLLAMMIQPEIVLRKQALTIVQNLSSGSQYRVNLLFEHNIIAFIKLLLAEMNDDAEVVVQTLILSCHIIQEGNRCQKQKIIEADFLQLLIDVLRNENTHIRRVAADTIYELLIEADPNIEFSRGNIQQILSLLCDYLCTEELWILQIIYDLLIFLKKCTANELIYSFNSSDCIRKIKEITTNSNKLLSVLAVDIVKFCHSN</sequence>
<dbReference type="InterPro" id="IPR016024">
    <property type="entry name" value="ARM-type_fold"/>
</dbReference>
<protein>
    <recommendedName>
        <fullName evidence="7">Armadillo repeat-containing domain-containing protein</fullName>
    </recommendedName>
</protein>
<evidence type="ECO:0000256" key="3">
    <source>
        <dbReference type="ARBA" id="ARBA00022927"/>
    </source>
</evidence>
<comment type="similarity">
    <text evidence="1">Belongs to the importin alpha family.</text>
</comment>
<name>A0A1A9WDH4_9MUSC</name>
<evidence type="ECO:0000256" key="2">
    <source>
        <dbReference type="ARBA" id="ARBA00022448"/>
    </source>
</evidence>
<dbReference type="InterPro" id="IPR011989">
    <property type="entry name" value="ARM-like"/>
</dbReference>
<dbReference type="Proteomes" id="UP000091820">
    <property type="component" value="Unassembled WGS sequence"/>
</dbReference>
<organism evidence="5 6">
    <name type="scientific">Glossina brevipalpis</name>
    <dbReference type="NCBI Taxonomy" id="37001"/>
    <lineage>
        <taxon>Eukaryota</taxon>
        <taxon>Metazoa</taxon>
        <taxon>Ecdysozoa</taxon>
        <taxon>Arthropoda</taxon>
        <taxon>Hexapoda</taxon>
        <taxon>Insecta</taxon>
        <taxon>Pterygota</taxon>
        <taxon>Neoptera</taxon>
        <taxon>Endopterygota</taxon>
        <taxon>Diptera</taxon>
        <taxon>Brachycera</taxon>
        <taxon>Muscomorpha</taxon>
        <taxon>Hippoboscoidea</taxon>
        <taxon>Glossinidae</taxon>
        <taxon>Glossina</taxon>
    </lineage>
</organism>
<evidence type="ECO:0000256" key="4">
    <source>
        <dbReference type="SAM" id="MobiDB-lite"/>
    </source>
</evidence>
<evidence type="ECO:0008006" key="7">
    <source>
        <dbReference type="Google" id="ProtNLM"/>
    </source>
</evidence>
<dbReference type="AlphaFoldDB" id="A0A1A9WDH4"/>
<feature type="compositionally biased region" description="Polar residues" evidence="4">
    <location>
        <begin position="1"/>
        <end position="10"/>
    </location>
</feature>
<dbReference type="InterPro" id="IPR000225">
    <property type="entry name" value="Armadillo"/>
</dbReference>
<accession>A0A1A9WDH4</accession>
<evidence type="ECO:0000313" key="5">
    <source>
        <dbReference type="EnsemblMetazoa" id="GBRI015620-PA"/>
    </source>
</evidence>
<keyword evidence="6" id="KW-1185">Reference proteome</keyword>
<dbReference type="GO" id="GO:0015031">
    <property type="term" value="P:protein transport"/>
    <property type="evidence" value="ECO:0007669"/>
    <property type="project" value="UniProtKB-KW"/>
</dbReference>
<dbReference type="EnsemblMetazoa" id="GBRI015620-RA">
    <property type="protein sequence ID" value="GBRI015620-PA"/>
    <property type="gene ID" value="GBRI015620"/>
</dbReference>